<feature type="region of interest" description="Disordered" evidence="1">
    <location>
        <begin position="77"/>
        <end position="120"/>
    </location>
</feature>
<protein>
    <submittedName>
        <fullName evidence="2">Uncharacterized protein</fullName>
    </submittedName>
</protein>
<organism evidence="2">
    <name type="scientific">viral metagenome</name>
    <dbReference type="NCBI Taxonomy" id="1070528"/>
    <lineage>
        <taxon>unclassified sequences</taxon>
        <taxon>metagenomes</taxon>
        <taxon>organismal metagenomes</taxon>
    </lineage>
</organism>
<proteinExistence type="predicted"/>
<dbReference type="AlphaFoldDB" id="A0A6C0DRZ4"/>
<evidence type="ECO:0000313" key="2">
    <source>
        <dbReference type="EMBL" id="QHT19261.1"/>
    </source>
</evidence>
<evidence type="ECO:0000256" key="1">
    <source>
        <dbReference type="SAM" id="MobiDB-lite"/>
    </source>
</evidence>
<accession>A0A6C0DRZ4</accession>
<dbReference type="EMBL" id="MN739664">
    <property type="protein sequence ID" value="QHT19261.1"/>
    <property type="molecule type" value="Genomic_DNA"/>
</dbReference>
<reference evidence="2" key="1">
    <citation type="journal article" date="2020" name="Nature">
        <title>Giant virus diversity and host interactions through global metagenomics.</title>
        <authorList>
            <person name="Schulz F."/>
            <person name="Roux S."/>
            <person name="Paez-Espino D."/>
            <person name="Jungbluth S."/>
            <person name="Walsh D.A."/>
            <person name="Denef V.J."/>
            <person name="McMahon K.D."/>
            <person name="Konstantinidis K.T."/>
            <person name="Eloe-Fadrosh E.A."/>
            <person name="Kyrpides N.C."/>
            <person name="Woyke T."/>
        </authorList>
    </citation>
    <scope>NUCLEOTIDE SEQUENCE</scope>
    <source>
        <strain evidence="2">GVMAG-M-3300023174-57</strain>
    </source>
</reference>
<feature type="compositionally biased region" description="Low complexity" evidence="1">
    <location>
        <begin position="83"/>
        <end position="110"/>
    </location>
</feature>
<sequence length="120" mass="13523">MLFSTGDIIVYNPSLPDLVPPAERPRDIGRIRKLYDNYAEVYFPAAESIRTILCDALEHVDLPLPASTGLSEMEVERRRLEEQAQVEQAQVEQAQVEQAQVEQAQVEQAQPVDSADQMEV</sequence>
<name>A0A6C0DRZ4_9ZZZZ</name>